<evidence type="ECO:0000259" key="4">
    <source>
        <dbReference type="PROSITE" id="PS01124"/>
    </source>
</evidence>
<dbReference type="InterPro" id="IPR020449">
    <property type="entry name" value="Tscrpt_reg_AraC-type_HTH"/>
</dbReference>
<organism evidence="5 6">
    <name type="scientific">Lachnospira hominis</name>
    <name type="common">ex Liu et al. 2021</name>
    <dbReference type="NCBI Taxonomy" id="2763051"/>
    <lineage>
        <taxon>Bacteria</taxon>
        <taxon>Bacillati</taxon>
        <taxon>Bacillota</taxon>
        <taxon>Clostridia</taxon>
        <taxon>Lachnospirales</taxon>
        <taxon>Lachnospiraceae</taxon>
        <taxon>Lachnospira</taxon>
    </lineage>
</organism>
<evidence type="ECO:0000256" key="1">
    <source>
        <dbReference type="ARBA" id="ARBA00023015"/>
    </source>
</evidence>
<comment type="caution">
    <text evidence="5">The sequence shown here is derived from an EMBL/GenBank/DDBJ whole genome shotgun (WGS) entry which is preliminary data.</text>
</comment>
<dbReference type="Pfam" id="PF12833">
    <property type="entry name" value="HTH_18"/>
    <property type="match status" value="1"/>
</dbReference>
<dbReference type="Gene3D" id="1.10.10.60">
    <property type="entry name" value="Homeodomain-like"/>
    <property type="match status" value="2"/>
</dbReference>
<dbReference type="Proteomes" id="UP000628463">
    <property type="component" value="Unassembled WGS sequence"/>
</dbReference>
<dbReference type="PANTHER" id="PTHR43280:SF2">
    <property type="entry name" value="HTH-TYPE TRANSCRIPTIONAL REGULATOR EXSA"/>
    <property type="match status" value="1"/>
</dbReference>
<dbReference type="PROSITE" id="PS00041">
    <property type="entry name" value="HTH_ARAC_FAMILY_1"/>
    <property type="match status" value="1"/>
</dbReference>
<sequence>MVPFYEIQRSDIKIIHNKRELNYPTHVHEHMEILYIFDLSQHINIDGIDYEINAGEAAIIFPNTIHTYYREVYRDTDEICLLFLPGIFKGLFQNFFDVQPESPVITDIDSSVKLAFKELLSCTDFTEQVAWTMLIFSKLIKKLNLTHKQSIPVAGLTKKITTYISLNFKENITLDLLAKEFCVSKFYISHTFSEKLKVSLSEYVSSIRAKYAAEQLLSTDDSITNIALNSGFSSQSTFNRTFLKIYGMSPREYRNNF</sequence>
<keyword evidence="3" id="KW-0804">Transcription</keyword>
<proteinExistence type="predicted"/>
<keyword evidence="6" id="KW-1185">Reference proteome</keyword>
<keyword evidence="1" id="KW-0805">Transcription regulation</keyword>
<protein>
    <submittedName>
        <fullName evidence="5">Helix-turn-helix transcriptional regulator</fullName>
    </submittedName>
</protein>
<evidence type="ECO:0000256" key="3">
    <source>
        <dbReference type="ARBA" id="ARBA00023163"/>
    </source>
</evidence>
<dbReference type="InterPro" id="IPR037923">
    <property type="entry name" value="HTH-like"/>
</dbReference>
<evidence type="ECO:0000313" key="5">
    <source>
        <dbReference type="EMBL" id="MBC5680225.1"/>
    </source>
</evidence>
<gene>
    <name evidence="5" type="ORF">H8S01_04515</name>
</gene>
<dbReference type="PANTHER" id="PTHR43280">
    <property type="entry name" value="ARAC-FAMILY TRANSCRIPTIONAL REGULATOR"/>
    <property type="match status" value="1"/>
</dbReference>
<accession>A0ABR7FYF3</accession>
<evidence type="ECO:0000313" key="6">
    <source>
        <dbReference type="Proteomes" id="UP000628463"/>
    </source>
</evidence>
<name>A0ABR7FYF3_9FIRM</name>
<dbReference type="SUPFAM" id="SSF46689">
    <property type="entry name" value="Homeodomain-like"/>
    <property type="match status" value="1"/>
</dbReference>
<feature type="domain" description="HTH araC/xylS-type" evidence="4">
    <location>
        <begin position="158"/>
        <end position="256"/>
    </location>
</feature>
<dbReference type="InterPro" id="IPR009057">
    <property type="entry name" value="Homeodomain-like_sf"/>
</dbReference>
<dbReference type="SUPFAM" id="SSF51215">
    <property type="entry name" value="Regulatory protein AraC"/>
    <property type="match status" value="1"/>
</dbReference>
<dbReference type="RefSeq" id="WP_021867172.1">
    <property type="nucleotide sequence ID" value="NZ_JACOPD010000002.1"/>
</dbReference>
<evidence type="ECO:0000256" key="2">
    <source>
        <dbReference type="ARBA" id="ARBA00023125"/>
    </source>
</evidence>
<dbReference type="PRINTS" id="PR00032">
    <property type="entry name" value="HTHARAC"/>
</dbReference>
<keyword evidence="2" id="KW-0238">DNA-binding</keyword>
<dbReference type="SMART" id="SM00342">
    <property type="entry name" value="HTH_ARAC"/>
    <property type="match status" value="1"/>
</dbReference>
<dbReference type="InterPro" id="IPR018062">
    <property type="entry name" value="HTH_AraC-typ_CS"/>
</dbReference>
<dbReference type="InterPro" id="IPR003313">
    <property type="entry name" value="AraC-bd"/>
</dbReference>
<dbReference type="InterPro" id="IPR018060">
    <property type="entry name" value="HTH_AraC"/>
</dbReference>
<dbReference type="Pfam" id="PF02311">
    <property type="entry name" value="AraC_binding"/>
    <property type="match status" value="1"/>
</dbReference>
<reference evidence="5 6" key="1">
    <citation type="submission" date="2020-08" db="EMBL/GenBank/DDBJ databases">
        <title>Genome public.</title>
        <authorList>
            <person name="Liu C."/>
            <person name="Sun Q."/>
        </authorList>
    </citation>
    <scope>NUCLEOTIDE SEQUENCE [LARGE SCALE GENOMIC DNA]</scope>
    <source>
        <strain evidence="5 6">NSJ-43</strain>
    </source>
</reference>
<dbReference type="Gene3D" id="2.60.120.10">
    <property type="entry name" value="Jelly Rolls"/>
    <property type="match status" value="1"/>
</dbReference>
<dbReference type="EMBL" id="JACOPD010000002">
    <property type="protein sequence ID" value="MBC5680225.1"/>
    <property type="molecule type" value="Genomic_DNA"/>
</dbReference>
<dbReference type="PROSITE" id="PS01124">
    <property type="entry name" value="HTH_ARAC_FAMILY_2"/>
    <property type="match status" value="1"/>
</dbReference>
<dbReference type="InterPro" id="IPR014710">
    <property type="entry name" value="RmlC-like_jellyroll"/>
</dbReference>